<feature type="transmembrane region" description="Helical" evidence="1">
    <location>
        <begin position="7"/>
        <end position="31"/>
    </location>
</feature>
<feature type="transmembrane region" description="Helical" evidence="1">
    <location>
        <begin position="37"/>
        <end position="70"/>
    </location>
</feature>
<dbReference type="OrthoDB" id="6401203at2"/>
<sequence>MDTFTLVFLYGFIGMMSLLAPYLLLVFLFAGHWWTPFIGIALFVSILTFLPPPMALVSCHLAVAGLVLTLAVKLWRRYRSAGPTPG</sequence>
<keyword evidence="1" id="KW-1133">Transmembrane helix</keyword>
<evidence type="ECO:0000256" key="1">
    <source>
        <dbReference type="SAM" id="Phobius"/>
    </source>
</evidence>
<keyword evidence="1" id="KW-0472">Membrane</keyword>
<organism evidence="2 3">
    <name type="scientific">Ferrimonas sediminum</name>
    <dbReference type="NCBI Taxonomy" id="718193"/>
    <lineage>
        <taxon>Bacteria</taxon>
        <taxon>Pseudomonadati</taxon>
        <taxon>Pseudomonadota</taxon>
        <taxon>Gammaproteobacteria</taxon>
        <taxon>Alteromonadales</taxon>
        <taxon>Ferrimonadaceae</taxon>
        <taxon>Ferrimonas</taxon>
    </lineage>
</organism>
<dbReference type="AlphaFoldDB" id="A0A1G8MAL4"/>
<gene>
    <name evidence="2" type="ORF">SAMN04488540_102319</name>
</gene>
<dbReference type="EMBL" id="FNEM01000002">
    <property type="protein sequence ID" value="SDI64923.1"/>
    <property type="molecule type" value="Genomic_DNA"/>
</dbReference>
<name>A0A1G8MAL4_9GAMM</name>
<evidence type="ECO:0000313" key="3">
    <source>
        <dbReference type="Proteomes" id="UP000199527"/>
    </source>
</evidence>
<proteinExistence type="predicted"/>
<accession>A0A1G8MAL4</accession>
<keyword evidence="3" id="KW-1185">Reference proteome</keyword>
<dbReference type="RefSeq" id="WP_090362369.1">
    <property type="nucleotide sequence ID" value="NZ_FNEM01000002.1"/>
</dbReference>
<dbReference type="Proteomes" id="UP000199527">
    <property type="component" value="Unassembled WGS sequence"/>
</dbReference>
<keyword evidence="1" id="KW-0812">Transmembrane</keyword>
<evidence type="ECO:0000313" key="2">
    <source>
        <dbReference type="EMBL" id="SDI64923.1"/>
    </source>
</evidence>
<reference evidence="3" key="1">
    <citation type="submission" date="2016-10" db="EMBL/GenBank/DDBJ databases">
        <authorList>
            <person name="Varghese N."/>
            <person name="Submissions S."/>
        </authorList>
    </citation>
    <scope>NUCLEOTIDE SEQUENCE [LARGE SCALE GENOMIC DNA]</scope>
    <source>
        <strain evidence="3">DSM 23317</strain>
    </source>
</reference>
<protein>
    <submittedName>
        <fullName evidence="2">Uncharacterized protein</fullName>
    </submittedName>
</protein>